<dbReference type="Proteomes" id="UP000075884">
    <property type="component" value="Unassembled WGS sequence"/>
</dbReference>
<dbReference type="EnsemblMetazoa" id="ADIR014323-RA">
    <property type="protein sequence ID" value="ADIR014323-PA"/>
    <property type="gene ID" value="ADIR014323"/>
</dbReference>
<dbReference type="AlphaFoldDB" id="A0A182NWR0"/>
<name>A0A182NWR0_9DIPT</name>
<sequence length="179" mass="20352">MVRKKWLSLCAYYRKEKAKVKKTLITGSACTDVYNSNWFAFDSMHFLGEITKPRPTQSTQNLSKSQCGVDRTVNSSPEKEHFETANQISAEPSTSRARNEEPPVSHQRKYSNDNVDEHFHEILSSIAKSLEVIISNVDSRNATVGTFVTQTLDKLPKAKQEKLILQINKLIYNISTEND</sequence>
<feature type="compositionally biased region" description="Polar residues" evidence="1">
    <location>
        <begin position="84"/>
        <end position="96"/>
    </location>
</feature>
<accession>A0A182NWR0</accession>
<feature type="compositionally biased region" description="Polar residues" evidence="1">
    <location>
        <begin position="54"/>
        <end position="76"/>
    </location>
</feature>
<protein>
    <recommendedName>
        <fullName evidence="4">MADF domain-containing protein</fullName>
    </recommendedName>
</protein>
<evidence type="ECO:0000256" key="1">
    <source>
        <dbReference type="SAM" id="MobiDB-lite"/>
    </source>
</evidence>
<dbReference type="VEuPathDB" id="VectorBase:ADIR014323"/>
<evidence type="ECO:0008006" key="4">
    <source>
        <dbReference type="Google" id="ProtNLM"/>
    </source>
</evidence>
<evidence type="ECO:0000313" key="3">
    <source>
        <dbReference type="Proteomes" id="UP000075884"/>
    </source>
</evidence>
<proteinExistence type="predicted"/>
<organism evidence="2 3">
    <name type="scientific">Anopheles dirus</name>
    <dbReference type="NCBI Taxonomy" id="7168"/>
    <lineage>
        <taxon>Eukaryota</taxon>
        <taxon>Metazoa</taxon>
        <taxon>Ecdysozoa</taxon>
        <taxon>Arthropoda</taxon>
        <taxon>Hexapoda</taxon>
        <taxon>Insecta</taxon>
        <taxon>Pterygota</taxon>
        <taxon>Neoptera</taxon>
        <taxon>Endopterygota</taxon>
        <taxon>Diptera</taxon>
        <taxon>Nematocera</taxon>
        <taxon>Culicoidea</taxon>
        <taxon>Culicidae</taxon>
        <taxon>Anophelinae</taxon>
        <taxon>Anopheles</taxon>
    </lineage>
</organism>
<keyword evidence="3" id="KW-1185">Reference proteome</keyword>
<reference evidence="2" key="2">
    <citation type="submission" date="2020-05" db="UniProtKB">
        <authorList>
            <consortium name="EnsemblMetazoa"/>
        </authorList>
    </citation>
    <scope>IDENTIFICATION</scope>
    <source>
        <strain evidence="2">WRAIR2</strain>
    </source>
</reference>
<evidence type="ECO:0000313" key="2">
    <source>
        <dbReference type="EnsemblMetazoa" id="ADIR014323-PA"/>
    </source>
</evidence>
<reference evidence="3" key="1">
    <citation type="submission" date="2013-03" db="EMBL/GenBank/DDBJ databases">
        <title>The Genome Sequence of Anopheles dirus WRAIR2.</title>
        <authorList>
            <consortium name="The Broad Institute Genomics Platform"/>
            <person name="Neafsey D.E."/>
            <person name="Walton C."/>
            <person name="Walker B."/>
            <person name="Young S.K."/>
            <person name="Zeng Q."/>
            <person name="Gargeya S."/>
            <person name="Fitzgerald M."/>
            <person name="Haas B."/>
            <person name="Abouelleil A."/>
            <person name="Allen A.W."/>
            <person name="Alvarado L."/>
            <person name="Arachchi H.M."/>
            <person name="Berlin A.M."/>
            <person name="Chapman S.B."/>
            <person name="Gainer-Dewar J."/>
            <person name="Goldberg J."/>
            <person name="Griggs A."/>
            <person name="Gujja S."/>
            <person name="Hansen M."/>
            <person name="Howarth C."/>
            <person name="Imamovic A."/>
            <person name="Ireland A."/>
            <person name="Larimer J."/>
            <person name="McCowan C."/>
            <person name="Murphy C."/>
            <person name="Pearson M."/>
            <person name="Poon T.W."/>
            <person name="Priest M."/>
            <person name="Roberts A."/>
            <person name="Saif S."/>
            <person name="Shea T."/>
            <person name="Sisk P."/>
            <person name="Sykes S."/>
            <person name="Wortman J."/>
            <person name="Nusbaum C."/>
            <person name="Birren B."/>
        </authorList>
    </citation>
    <scope>NUCLEOTIDE SEQUENCE [LARGE SCALE GENOMIC DNA]</scope>
    <source>
        <strain evidence="3">WRAIR2</strain>
    </source>
</reference>
<feature type="region of interest" description="Disordered" evidence="1">
    <location>
        <begin position="52"/>
        <end position="110"/>
    </location>
</feature>